<evidence type="ECO:0000313" key="3">
    <source>
        <dbReference type="Proteomes" id="UP000054323"/>
    </source>
</evidence>
<feature type="compositionally biased region" description="Basic and acidic residues" evidence="1">
    <location>
        <begin position="39"/>
        <end position="55"/>
    </location>
</feature>
<feature type="compositionally biased region" description="Basic and acidic residues" evidence="1">
    <location>
        <begin position="95"/>
        <end position="116"/>
    </location>
</feature>
<dbReference type="EMBL" id="LGGD01000043">
    <property type="protein sequence ID" value="KUK63150.1"/>
    <property type="molecule type" value="Genomic_DNA"/>
</dbReference>
<feature type="compositionally biased region" description="Basic and acidic residues" evidence="1">
    <location>
        <begin position="17"/>
        <end position="29"/>
    </location>
</feature>
<name>A0A101GRY9_9EURY</name>
<reference evidence="3" key="1">
    <citation type="journal article" date="2015" name="MBio">
        <title>Genome-Resolved Metagenomic Analysis Reveals Roles for Candidate Phyla and Other Microbial Community Members in Biogeochemical Transformations in Oil Reservoirs.</title>
        <authorList>
            <person name="Hu P."/>
            <person name="Tom L."/>
            <person name="Singh A."/>
            <person name="Thomas B.C."/>
            <person name="Baker B.J."/>
            <person name="Piceno Y.M."/>
            <person name="Andersen G.L."/>
            <person name="Banfield J.F."/>
        </authorList>
    </citation>
    <scope>NUCLEOTIDE SEQUENCE [LARGE SCALE GENOMIC DNA]</scope>
</reference>
<dbReference type="AlphaFoldDB" id="A0A101GRY9"/>
<proteinExistence type="predicted"/>
<feature type="compositionally biased region" description="Basic and acidic residues" evidence="1">
    <location>
        <begin position="62"/>
        <end position="88"/>
    </location>
</feature>
<accession>A0A101GRY9</accession>
<gene>
    <name evidence="2" type="ORF">XD82_0501</name>
</gene>
<feature type="region of interest" description="Disordered" evidence="1">
    <location>
        <begin position="259"/>
        <end position="307"/>
    </location>
</feature>
<comment type="caution">
    <text evidence="2">The sequence shown here is derived from an EMBL/GenBank/DDBJ whole genome shotgun (WGS) entry which is preliminary data.</text>
</comment>
<dbReference type="PATRIC" id="fig|2198.4.peg.763"/>
<feature type="region of interest" description="Disordered" evidence="1">
    <location>
        <begin position="169"/>
        <end position="234"/>
    </location>
</feature>
<feature type="compositionally biased region" description="Basic and acidic residues" evidence="1">
    <location>
        <begin position="170"/>
        <end position="189"/>
    </location>
</feature>
<feature type="compositionally biased region" description="Basic and acidic residues" evidence="1">
    <location>
        <begin position="285"/>
        <end position="297"/>
    </location>
</feature>
<evidence type="ECO:0000256" key="1">
    <source>
        <dbReference type="SAM" id="MobiDB-lite"/>
    </source>
</evidence>
<feature type="region of interest" description="Disordered" evidence="1">
    <location>
        <begin position="17"/>
        <end position="132"/>
    </location>
</feature>
<evidence type="ECO:0000313" key="2">
    <source>
        <dbReference type="EMBL" id="KUK63150.1"/>
    </source>
</evidence>
<sequence length="307" mass="35264">MAQKDARIRFLERELAEREKEMETMKEYDQPPVPEVEDERLRDLERKVRELEAREQPPVPEARGERLEAEEERLRNLERKMQELEGHDQPPVSGARDERLEAAEEHLRNLERKVRELDDEQPAVSEATEERLEAAEEHLRSLERKVRELEALVKGLMEEVLDVKSVAMKLSRDGEERRKKPAVAEERRAGATLQSEPRATAESRPVHAPEPRAPVRPVEKRQPAPQPAPVPDDVDMELIMQNDGTLKPEPRRPSEYIVASPKFAGAPAKARGKGGKSPERTLFVEQKKRPVDDVIHAEEDDTVDLDR</sequence>
<organism evidence="2 3">
    <name type="scientific">Methanoculleus marisnigri</name>
    <dbReference type="NCBI Taxonomy" id="2198"/>
    <lineage>
        <taxon>Archaea</taxon>
        <taxon>Methanobacteriati</taxon>
        <taxon>Methanobacteriota</taxon>
        <taxon>Stenosarchaea group</taxon>
        <taxon>Methanomicrobia</taxon>
        <taxon>Methanomicrobiales</taxon>
        <taxon>Methanomicrobiaceae</taxon>
        <taxon>Methanoculleus</taxon>
    </lineage>
</organism>
<protein>
    <submittedName>
        <fullName evidence="2">Uncharacterized protein</fullName>
    </submittedName>
</protein>
<feature type="compositionally biased region" description="Acidic residues" evidence="1">
    <location>
        <begin position="298"/>
        <end position="307"/>
    </location>
</feature>
<dbReference type="Proteomes" id="UP000054323">
    <property type="component" value="Unassembled WGS sequence"/>
</dbReference>
<feature type="compositionally biased region" description="Basic and acidic residues" evidence="1">
    <location>
        <begin position="199"/>
        <end position="210"/>
    </location>
</feature>